<dbReference type="Pfam" id="PF01613">
    <property type="entry name" value="Flavin_Reduct"/>
    <property type="match status" value="1"/>
</dbReference>
<proteinExistence type="inferred from homology"/>
<dbReference type="InterPro" id="IPR052174">
    <property type="entry name" value="Flavoredoxin"/>
</dbReference>
<evidence type="ECO:0000313" key="6">
    <source>
        <dbReference type="Proteomes" id="UP001482154"/>
    </source>
</evidence>
<feature type="domain" description="Flavin reductase like" evidence="4">
    <location>
        <begin position="11"/>
        <end position="156"/>
    </location>
</feature>
<dbReference type="PANTHER" id="PTHR43567:SF1">
    <property type="entry name" value="FLAVOREDOXIN"/>
    <property type="match status" value="1"/>
</dbReference>
<evidence type="ECO:0000256" key="2">
    <source>
        <dbReference type="ARBA" id="ARBA00022630"/>
    </source>
</evidence>
<dbReference type="RefSeq" id="WP_349110798.1">
    <property type="nucleotide sequence ID" value="NZ_JBBNIN010000008.1"/>
</dbReference>
<dbReference type="GO" id="GO:0016491">
    <property type="term" value="F:oxidoreductase activity"/>
    <property type="evidence" value="ECO:0007669"/>
    <property type="project" value="UniProtKB-KW"/>
</dbReference>
<comment type="similarity">
    <text evidence="3">Belongs to the flavoredoxin family.</text>
</comment>
<evidence type="ECO:0000256" key="3">
    <source>
        <dbReference type="ARBA" id="ARBA00038054"/>
    </source>
</evidence>
<comment type="caution">
    <text evidence="5">The sequence shown here is derived from an EMBL/GenBank/DDBJ whole genome shotgun (WGS) entry which is preliminary data.</text>
</comment>
<gene>
    <name evidence="5" type="ORF">AAAU51_06990</name>
</gene>
<dbReference type="InterPro" id="IPR002563">
    <property type="entry name" value="Flavin_Rdtase-like_dom"/>
</dbReference>
<evidence type="ECO:0000256" key="1">
    <source>
        <dbReference type="ARBA" id="ARBA00001917"/>
    </source>
</evidence>
<evidence type="ECO:0000259" key="4">
    <source>
        <dbReference type="SMART" id="SM00903"/>
    </source>
</evidence>
<organism evidence="5 6">
    <name type="scientific">Anaerostipes amylophilus</name>
    <dbReference type="NCBI Taxonomy" id="2981779"/>
    <lineage>
        <taxon>Bacteria</taxon>
        <taxon>Bacillati</taxon>
        <taxon>Bacillota</taxon>
        <taxon>Clostridia</taxon>
        <taxon>Lachnospirales</taxon>
        <taxon>Lachnospiraceae</taxon>
        <taxon>Anaerostipes</taxon>
    </lineage>
</organism>
<dbReference type="Proteomes" id="UP001482154">
    <property type="component" value="Unassembled WGS sequence"/>
</dbReference>
<sequence>MAKTSWKPGNMIYPLPAVMVTCRDKGQDNIITIAWTGTICTNPPMTYISVRPERHSYEMIKNSGEFVINLTTKQLTRATDFCGVRSGRDIDKFKEARLTKEEAQVVDAPVIAESPVNIECKVEKIVPLGSHYMFMAKVVNIMVDDDYMEDNGRFALEKTNPLIYSHGGYYETGKKLGTFGYSVRKKKKRKKPNGRKK</sequence>
<dbReference type="Gene3D" id="2.30.110.10">
    <property type="entry name" value="Electron Transport, Fmn-binding Protein, Chain A"/>
    <property type="match status" value="1"/>
</dbReference>
<name>A0ABV1IVD7_9FIRM</name>
<dbReference type="EC" id="1.5.1.-" evidence="5"/>
<dbReference type="EMBL" id="JBBNIN010000008">
    <property type="protein sequence ID" value="MEQ2710913.1"/>
    <property type="molecule type" value="Genomic_DNA"/>
</dbReference>
<dbReference type="PANTHER" id="PTHR43567">
    <property type="entry name" value="FLAVOREDOXIN-RELATED-RELATED"/>
    <property type="match status" value="1"/>
</dbReference>
<keyword evidence="6" id="KW-1185">Reference proteome</keyword>
<dbReference type="SUPFAM" id="SSF50475">
    <property type="entry name" value="FMN-binding split barrel"/>
    <property type="match status" value="1"/>
</dbReference>
<accession>A0ABV1IVD7</accession>
<protein>
    <submittedName>
        <fullName evidence="5">Flavin reductase family protein</fullName>
        <ecNumber evidence="5">1.5.1.-</ecNumber>
    </submittedName>
</protein>
<dbReference type="InterPro" id="IPR012349">
    <property type="entry name" value="Split_barrel_FMN-bd"/>
</dbReference>
<evidence type="ECO:0000313" key="5">
    <source>
        <dbReference type="EMBL" id="MEQ2710913.1"/>
    </source>
</evidence>
<keyword evidence="5" id="KW-0560">Oxidoreductase</keyword>
<reference evidence="5 6" key="1">
    <citation type="submission" date="2024-04" db="EMBL/GenBank/DDBJ databases">
        <title>Human intestinal bacterial collection.</title>
        <authorList>
            <person name="Pauvert C."/>
            <person name="Hitch T.C.A."/>
            <person name="Clavel T."/>
        </authorList>
    </citation>
    <scope>NUCLEOTIDE SEQUENCE [LARGE SCALE GENOMIC DNA]</scope>
    <source>
        <strain evidence="5 6">CLA-AA-H249</strain>
    </source>
</reference>
<comment type="cofactor">
    <cofactor evidence="1">
        <name>FMN</name>
        <dbReference type="ChEBI" id="CHEBI:58210"/>
    </cofactor>
</comment>
<dbReference type="SMART" id="SM00903">
    <property type="entry name" value="Flavin_Reduct"/>
    <property type="match status" value="1"/>
</dbReference>
<keyword evidence="2" id="KW-0285">Flavoprotein</keyword>